<dbReference type="SUPFAM" id="SSF50814">
    <property type="entry name" value="Lipocalins"/>
    <property type="match status" value="1"/>
</dbReference>
<organism evidence="1 2">
    <name type="scientific">Candidatus Desulfosporosinus infrequens</name>
    <dbReference type="NCBI Taxonomy" id="2043169"/>
    <lineage>
        <taxon>Bacteria</taxon>
        <taxon>Bacillati</taxon>
        <taxon>Bacillota</taxon>
        <taxon>Clostridia</taxon>
        <taxon>Eubacteriales</taxon>
        <taxon>Desulfitobacteriaceae</taxon>
        <taxon>Desulfosporosinus</taxon>
    </lineage>
</organism>
<evidence type="ECO:0008006" key="3">
    <source>
        <dbReference type="Google" id="ProtNLM"/>
    </source>
</evidence>
<dbReference type="InterPro" id="IPR015231">
    <property type="entry name" value="DUF1934"/>
</dbReference>
<dbReference type="AlphaFoldDB" id="A0A2U3LWV3"/>
<protein>
    <recommendedName>
        <fullName evidence="3">DUF1934 domain-containing protein</fullName>
    </recommendedName>
</protein>
<evidence type="ECO:0000313" key="1">
    <source>
        <dbReference type="EMBL" id="SPF56395.1"/>
    </source>
</evidence>
<accession>A0A2U3LWV3</accession>
<proteinExistence type="predicted"/>
<reference evidence="2" key="1">
    <citation type="submission" date="2018-02" db="EMBL/GenBank/DDBJ databases">
        <authorList>
            <person name="Hausmann B."/>
        </authorList>
    </citation>
    <scope>NUCLEOTIDE SEQUENCE [LARGE SCALE GENOMIC DNA]</scope>
    <source>
        <strain evidence="2">Peat soil MAG SbF1</strain>
    </source>
</reference>
<dbReference type="EMBL" id="OMOF01000901">
    <property type="protein sequence ID" value="SPF56395.1"/>
    <property type="molecule type" value="Genomic_DNA"/>
</dbReference>
<evidence type="ECO:0000313" key="2">
    <source>
        <dbReference type="Proteomes" id="UP000238916"/>
    </source>
</evidence>
<gene>
    <name evidence="1" type="ORF">SBF1_910004</name>
</gene>
<dbReference type="InterPro" id="IPR012674">
    <property type="entry name" value="Calycin"/>
</dbReference>
<dbReference type="Gene3D" id="2.40.128.20">
    <property type="match status" value="1"/>
</dbReference>
<dbReference type="Proteomes" id="UP000238916">
    <property type="component" value="Unassembled WGS sequence"/>
</dbReference>
<name>A0A2U3LWV3_9FIRM</name>
<dbReference type="Pfam" id="PF09148">
    <property type="entry name" value="DUF1934"/>
    <property type="match status" value="1"/>
</dbReference>
<sequence length="146" mass="16703">MKKTSVSIQVNGKQIYPEGHEDQQELSTVGTFYERNGIFYLFYKESDHESTGLGDVTTLLTIKEGLVALYRKGAVNLAQEFKKGVLDRSIYTTCYGEIMLSVMPRRVEFDLTVYGGRINLEYDLFVEDKLVSYNLLVLNIKEDLPQ</sequence>